<dbReference type="Proteomes" id="UP000829354">
    <property type="component" value="Chromosome X"/>
</dbReference>
<feature type="chain" id="PRO_5041951691" evidence="1">
    <location>
        <begin position="29"/>
        <end position="93"/>
    </location>
</feature>
<feature type="signal peptide" evidence="1">
    <location>
        <begin position="1"/>
        <end position="28"/>
    </location>
</feature>
<name>A0AAE9FE79_CAEBR</name>
<dbReference type="EMBL" id="CP092625">
    <property type="protein sequence ID" value="UMM40751.1"/>
    <property type="molecule type" value="Genomic_DNA"/>
</dbReference>
<keyword evidence="3" id="KW-1185">Reference proteome</keyword>
<organism evidence="2 3">
    <name type="scientific">Caenorhabditis briggsae</name>
    <dbReference type="NCBI Taxonomy" id="6238"/>
    <lineage>
        <taxon>Eukaryota</taxon>
        <taxon>Metazoa</taxon>
        <taxon>Ecdysozoa</taxon>
        <taxon>Nematoda</taxon>
        <taxon>Chromadorea</taxon>
        <taxon>Rhabditida</taxon>
        <taxon>Rhabditina</taxon>
        <taxon>Rhabditomorpha</taxon>
        <taxon>Rhabditoidea</taxon>
        <taxon>Rhabditidae</taxon>
        <taxon>Peloderinae</taxon>
        <taxon>Caenorhabditis</taxon>
    </lineage>
</organism>
<evidence type="ECO:0000313" key="3">
    <source>
        <dbReference type="Proteomes" id="UP000829354"/>
    </source>
</evidence>
<gene>
    <name evidence="2" type="ORF">L5515_017267</name>
</gene>
<sequence>MFLSLYQPKMNSKSIIFLLVLFFHGICVMQLPAAEKYTKVITSCETTQHATVYPSKSQTLHSKSQLSCYKQETPMPENIFKEIGFELLYAFKL</sequence>
<keyword evidence="1" id="KW-0732">Signal</keyword>
<proteinExistence type="predicted"/>
<dbReference type="AlphaFoldDB" id="A0AAE9FE79"/>
<protein>
    <submittedName>
        <fullName evidence="2">Uncharacterized protein</fullName>
    </submittedName>
</protein>
<reference evidence="2 3" key="1">
    <citation type="submission" date="2022-04" db="EMBL/GenBank/DDBJ databases">
        <title>Chromosome-level reference genomes for two strains of Caenorhabditis briggsae: an improved platform for comparative genomics.</title>
        <authorList>
            <person name="Stevens L."/>
            <person name="Andersen E."/>
        </authorList>
    </citation>
    <scope>NUCLEOTIDE SEQUENCE [LARGE SCALE GENOMIC DNA]</scope>
    <source>
        <strain evidence="2">VX34</strain>
        <tissue evidence="2">Whole-organism</tissue>
    </source>
</reference>
<evidence type="ECO:0000313" key="2">
    <source>
        <dbReference type="EMBL" id="UMM40751.1"/>
    </source>
</evidence>
<evidence type="ECO:0000256" key="1">
    <source>
        <dbReference type="SAM" id="SignalP"/>
    </source>
</evidence>
<accession>A0AAE9FE79</accession>